<dbReference type="Gene3D" id="3.40.50.10170">
    <property type="match status" value="1"/>
</dbReference>
<comment type="caution">
    <text evidence="3">The sequence shown here is derived from an EMBL/GenBank/DDBJ whole genome shotgun (WGS) entry which is preliminary data.</text>
</comment>
<evidence type="ECO:0000256" key="2">
    <source>
        <dbReference type="ARBA" id="ARBA00023121"/>
    </source>
</evidence>
<dbReference type="NCBIfam" id="TIGR00762">
    <property type="entry name" value="DegV"/>
    <property type="match status" value="1"/>
</dbReference>
<evidence type="ECO:0000256" key="1">
    <source>
        <dbReference type="ARBA" id="ARBA00003238"/>
    </source>
</evidence>
<dbReference type="InterPro" id="IPR003797">
    <property type="entry name" value="DegV"/>
</dbReference>
<dbReference type="InterPro" id="IPR050270">
    <property type="entry name" value="DegV_domain_contain"/>
</dbReference>
<dbReference type="AlphaFoldDB" id="A0A562JKG1"/>
<dbReference type="SUPFAM" id="SSF82549">
    <property type="entry name" value="DAK1/DegV-like"/>
    <property type="match status" value="1"/>
</dbReference>
<dbReference type="RefSeq" id="WP_145079110.1">
    <property type="nucleotide sequence ID" value="NZ_VLKH01000001.1"/>
</dbReference>
<organism evidence="3 4">
    <name type="scientific">Sedimentibacter saalensis</name>
    <dbReference type="NCBI Taxonomy" id="130788"/>
    <lineage>
        <taxon>Bacteria</taxon>
        <taxon>Bacillati</taxon>
        <taxon>Bacillota</taxon>
        <taxon>Tissierellia</taxon>
        <taxon>Sedimentibacter</taxon>
    </lineage>
</organism>
<name>A0A562JKG1_9FIRM</name>
<dbReference type="Gene3D" id="3.30.1180.10">
    <property type="match status" value="1"/>
</dbReference>
<dbReference type="Pfam" id="PF02645">
    <property type="entry name" value="DegV"/>
    <property type="match status" value="1"/>
</dbReference>
<dbReference type="PANTHER" id="PTHR33434">
    <property type="entry name" value="DEGV DOMAIN-CONTAINING PROTEIN DR_1986-RELATED"/>
    <property type="match status" value="1"/>
</dbReference>
<dbReference type="GO" id="GO:0008289">
    <property type="term" value="F:lipid binding"/>
    <property type="evidence" value="ECO:0007669"/>
    <property type="project" value="UniProtKB-KW"/>
</dbReference>
<keyword evidence="2" id="KW-0446">Lipid-binding</keyword>
<dbReference type="PANTHER" id="PTHR33434:SF3">
    <property type="entry name" value="DEGV DOMAIN-CONTAINING PROTEIN YITS"/>
    <property type="match status" value="1"/>
</dbReference>
<proteinExistence type="predicted"/>
<dbReference type="PROSITE" id="PS51482">
    <property type="entry name" value="DEGV"/>
    <property type="match status" value="1"/>
</dbReference>
<dbReference type="Proteomes" id="UP000315343">
    <property type="component" value="Unassembled WGS sequence"/>
</dbReference>
<evidence type="ECO:0000313" key="4">
    <source>
        <dbReference type="Proteomes" id="UP000315343"/>
    </source>
</evidence>
<dbReference type="InterPro" id="IPR043168">
    <property type="entry name" value="DegV_C"/>
</dbReference>
<gene>
    <name evidence="3" type="ORF">LY60_00349</name>
</gene>
<evidence type="ECO:0000313" key="3">
    <source>
        <dbReference type="EMBL" id="TWH83737.1"/>
    </source>
</evidence>
<comment type="function">
    <text evidence="1">May bind long-chain fatty acids, such as palmitate, and may play a role in lipid transport or fatty acid metabolism.</text>
</comment>
<dbReference type="OrthoDB" id="9780216at2"/>
<sequence>MNENKIAVLTDSGSDVPQNMLDKFNIYQLSLGINYKDKSYRDRIDITPEEVYERLTEEIPSTSLPTLGEIRETLEKIVADGYTHVIIPVISSGLSGTYNAIKQVCSEFHNIKTAVIDTKNIALGSGFLAVYAAQLAEKNLVFEEIIKKVEGKIKDSHIYYSIQTLQYLIKGGRLGRVEGIIGSMLQIKPIIACDNDGIYYTVAKVRGRKQSINKLMEIVQDIIKDKKNYYLAICHGSAKEEADMVKEKMKPFIDNAALFMEGQISASLGVHTGPGLIGIGCFELGD</sequence>
<protein>
    <submittedName>
        <fullName evidence="3">DegV family protein with EDD domain</fullName>
    </submittedName>
</protein>
<keyword evidence="4" id="KW-1185">Reference proteome</keyword>
<accession>A0A562JKG1</accession>
<reference evidence="3 4" key="1">
    <citation type="submission" date="2019-07" db="EMBL/GenBank/DDBJ databases">
        <title>Genomic Encyclopedia of Type Strains, Phase I: the one thousand microbial genomes (KMG-I) project.</title>
        <authorList>
            <person name="Kyrpides N."/>
        </authorList>
    </citation>
    <scope>NUCLEOTIDE SEQUENCE [LARGE SCALE GENOMIC DNA]</scope>
    <source>
        <strain evidence="3 4">DSM 13558</strain>
    </source>
</reference>
<dbReference type="EMBL" id="VLKH01000001">
    <property type="protein sequence ID" value="TWH83737.1"/>
    <property type="molecule type" value="Genomic_DNA"/>
</dbReference>